<evidence type="ECO:0000256" key="9">
    <source>
        <dbReference type="ARBA" id="ARBA00023136"/>
    </source>
</evidence>
<evidence type="ECO:0000256" key="5">
    <source>
        <dbReference type="ARBA" id="ARBA00022519"/>
    </source>
</evidence>
<dbReference type="GO" id="GO:0005886">
    <property type="term" value="C:plasma membrane"/>
    <property type="evidence" value="ECO:0007669"/>
    <property type="project" value="UniProtKB-SubCell"/>
</dbReference>
<keyword evidence="9 10" id="KW-0472">Membrane</keyword>
<evidence type="ECO:0000313" key="13">
    <source>
        <dbReference type="Proteomes" id="UP000070299"/>
    </source>
</evidence>
<dbReference type="NCBIfam" id="TIGR01713">
    <property type="entry name" value="typeII_sec_gspC"/>
    <property type="match status" value="1"/>
</dbReference>
<dbReference type="STRING" id="1799789.AX660_18020"/>
<dbReference type="Proteomes" id="UP000070299">
    <property type="component" value="Unassembled WGS sequence"/>
</dbReference>
<comment type="subcellular location">
    <subcellularLocation>
        <location evidence="1">Cell inner membrane</location>
    </subcellularLocation>
</comment>
<evidence type="ECO:0000256" key="8">
    <source>
        <dbReference type="ARBA" id="ARBA00022989"/>
    </source>
</evidence>
<dbReference type="SUPFAM" id="SSF50156">
    <property type="entry name" value="PDZ domain-like"/>
    <property type="match status" value="1"/>
</dbReference>
<gene>
    <name evidence="12" type="ORF">AX660_18020</name>
</gene>
<dbReference type="GO" id="GO:0015628">
    <property type="term" value="P:protein secretion by the type II secretion system"/>
    <property type="evidence" value="ECO:0007669"/>
    <property type="project" value="InterPro"/>
</dbReference>
<evidence type="ECO:0000259" key="11">
    <source>
        <dbReference type="Pfam" id="PF11356"/>
    </source>
</evidence>
<evidence type="ECO:0000313" key="12">
    <source>
        <dbReference type="EMBL" id="KXI28271.1"/>
    </source>
</evidence>
<dbReference type="InterPro" id="IPR024961">
    <property type="entry name" value="T2SS_GspC_N"/>
</dbReference>
<comment type="similarity">
    <text evidence="2">Belongs to the GSP C family.</text>
</comment>
<evidence type="ECO:0000256" key="3">
    <source>
        <dbReference type="ARBA" id="ARBA00022448"/>
    </source>
</evidence>
<dbReference type="EMBL" id="LSNE01000007">
    <property type="protein sequence ID" value="KXI28271.1"/>
    <property type="molecule type" value="Genomic_DNA"/>
</dbReference>
<keyword evidence="4" id="KW-1003">Cell membrane</keyword>
<reference evidence="13" key="1">
    <citation type="submission" date="2016-02" db="EMBL/GenBank/DDBJ databases">
        <authorList>
            <person name="Schultz-Johansen M."/>
            <person name="Glaring M.A."/>
            <person name="Bech P.K."/>
            <person name="Stougaard P."/>
        </authorList>
    </citation>
    <scope>NUCLEOTIDE SEQUENCE [LARGE SCALE GENOMIC DNA]</scope>
    <source>
        <strain evidence="13">S66</strain>
    </source>
</reference>
<evidence type="ECO:0000256" key="2">
    <source>
        <dbReference type="ARBA" id="ARBA00007986"/>
    </source>
</evidence>
<dbReference type="Pfam" id="PF11356">
    <property type="entry name" value="T2SSC"/>
    <property type="match status" value="1"/>
</dbReference>
<keyword evidence="5" id="KW-0997">Cell inner membrane</keyword>
<evidence type="ECO:0000256" key="4">
    <source>
        <dbReference type="ARBA" id="ARBA00022475"/>
    </source>
</evidence>
<dbReference type="GO" id="GO:0015627">
    <property type="term" value="C:type II protein secretion system complex"/>
    <property type="evidence" value="ECO:0007669"/>
    <property type="project" value="InterPro"/>
</dbReference>
<protein>
    <submittedName>
        <fullName evidence="12">Type II secretion system protein GspC</fullName>
    </submittedName>
</protein>
<keyword evidence="6 10" id="KW-0812">Transmembrane</keyword>
<dbReference type="InterPro" id="IPR001639">
    <property type="entry name" value="T2SS_protein-GspC"/>
</dbReference>
<keyword evidence="8 10" id="KW-1133">Transmembrane helix</keyword>
<feature type="transmembrane region" description="Helical" evidence="10">
    <location>
        <begin position="25"/>
        <end position="46"/>
    </location>
</feature>
<dbReference type="InterPro" id="IPR036034">
    <property type="entry name" value="PDZ_sf"/>
</dbReference>
<keyword evidence="3" id="KW-0813">Transport</keyword>
<feature type="domain" description="Type II secretion system protein GspC N-terminal" evidence="11">
    <location>
        <begin position="29"/>
        <end position="169"/>
    </location>
</feature>
<sequence>MTVVNYNVNQVWLQLVKHQASINKLIVVLLCLFLLAYGAELTWRLLPDPVNNNMPTTLDNVSAVASSSNNVKLDLVAVKKLNLFGDLAAKPVIETQTVTEAPVTKLNLTLTGVVSSSSIEEGAAIIENRNQQQTYGLGEKIDGTNATLAEVYVDRVIIKNGPTKETLMLDGVDYSKPQSQITAAQPSKIIPLKNQDNEERRTLSSEAVQATRELQQAPANFTDYINISPHRVEGELSGYKVAPGKKPSLFKSAGLVNGDVITELNGLDLTDMQQSLEAMNAIRQAESIQMTVDRNGELLTIYLDLPQGEEEAVE</sequence>
<dbReference type="OrthoDB" id="1491375at2"/>
<accession>A0A135ZZ69</accession>
<dbReference type="RefSeq" id="WP_068378404.1">
    <property type="nucleotide sequence ID" value="NZ_LSNE01000007.1"/>
</dbReference>
<dbReference type="Gene3D" id="2.30.30.830">
    <property type="match status" value="1"/>
</dbReference>
<keyword evidence="7" id="KW-0653">Protein transport</keyword>
<proteinExistence type="inferred from homology"/>
<dbReference type="AlphaFoldDB" id="A0A135ZZ69"/>
<name>A0A135ZZ69_9ALTE</name>
<evidence type="ECO:0000256" key="1">
    <source>
        <dbReference type="ARBA" id="ARBA00004533"/>
    </source>
</evidence>
<evidence type="ECO:0000256" key="10">
    <source>
        <dbReference type="SAM" id="Phobius"/>
    </source>
</evidence>
<dbReference type="Gene3D" id="2.30.42.10">
    <property type="match status" value="1"/>
</dbReference>
<organism evidence="12 13">
    <name type="scientific">Paraglaciecola hydrolytica</name>
    <dbReference type="NCBI Taxonomy" id="1799789"/>
    <lineage>
        <taxon>Bacteria</taxon>
        <taxon>Pseudomonadati</taxon>
        <taxon>Pseudomonadota</taxon>
        <taxon>Gammaproteobacteria</taxon>
        <taxon>Alteromonadales</taxon>
        <taxon>Alteromonadaceae</taxon>
        <taxon>Paraglaciecola</taxon>
    </lineage>
</organism>
<keyword evidence="13" id="KW-1185">Reference proteome</keyword>
<evidence type="ECO:0000256" key="6">
    <source>
        <dbReference type="ARBA" id="ARBA00022692"/>
    </source>
</evidence>
<evidence type="ECO:0000256" key="7">
    <source>
        <dbReference type="ARBA" id="ARBA00022927"/>
    </source>
</evidence>
<comment type="caution">
    <text evidence="12">The sequence shown here is derived from an EMBL/GenBank/DDBJ whole genome shotgun (WGS) entry which is preliminary data.</text>
</comment>